<keyword evidence="1" id="KW-0540">Nuclease</keyword>
<keyword evidence="2" id="KW-0378">Hydrolase</keyword>
<keyword evidence="3 5" id="KW-0269">Exonuclease</keyword>
<dbReference type="PANTHER" id="PTHR30231">
    <property type="entry name" value="DNA POLYMERASE III SUBUNIT EPSILON"/>
    <property type="match status" value="1"/>
</dbReference>
<dbReference type="InterPro" id="IPR012337">
    <property type="entry name" value="RNaseH-like_sf"/>
</dbReference>
<comment type="caution">
    <text evidence="5">The sequence shown here is derived from an EMBL/GenBank/DDBJ whole genome shotgun (WGS) entry which is preliminary data.</text>
</comment>
<dbReference type="GO" id="GO:0005829">
    <property type="term" value="C:cytosol"/>
    <property type="evidence" value="ECO:0007669"/>
    <property type="project" value="TreeGrafter"/>
</dbReference>
<evidence type="ECO:0000256" key="2">
    <source>
        <dbReference type="ARBA" id="ARBA00022801"/>
    </source>
</evidence>
<dbReference type="RefSeq" id="WP_126989522.1">
    <property type="nucleotide sequence ID" value="NZ_JTFC01000009.1"/>
</dbReference>
<dbReference type="OrthoDB" id="9804290at2"/>
<evidence type="ECO:0000256" key="3">
    <source>
        <dbReference type="ARBA" id="ARBA00022839"/>
    </source>
</evidence>
<dbReference type="GO" id="GO:0045004">
    <property type="term" value="P:DNA replication proofreading"/>
    <property type="evidence" value="ECO:0007669"/>
    <property type="project" value="TreeGrafter"/>
</dbReference>
<dbReference type="Proteomes" id="UP000288623">
    <property type="component" value="Unassembled WGS sequence"/>
</dbReference>
<dbReference type="Gene3D" id="3.30.420.10">
    <property type="entry name" value="Ribonuclease H-like superfamily/Ribonuclease H"/>
    <property type="match status" value="1"/>
</dbReference>
<evidence type="ECO:0000313" key="5">
    <source>
        <dbReference type="EMBL" id="RUS57944.1"/>
    </source>
</evidence>
<dbReference type="InterPro" id="IPR006054">
    <property type="entry name" value="DnaQ"/>
</dbReference>
<dbReference type="AlphaFoldDB" id="A0A433RXC9"/>
<dbReference type="InterPro" id="IPR013520">
    <property type="entry name" value="Ribonucl_H"/>
</dbReference>
<keyword evidence="6" id="KW-1185">Reference proteome</keyword>
<dbReference type="Pfam" id="PF00929">
    <property type="entry name" value="RNase_T"/>
    <property type="match status" value="1"/>
</dbReference>
<dbReference type="FunFam" id="3.30.420.10:FF:000045">
    <property type="entry name" value="3'-5' exonuclease DinG"/>
    <property type="match status" value="1"/>
</dbReference>
<evidence type="ECO:0000256" key="1">
    <source>
        <dbReference type="ARBA" id="ARBA00022722"/>
    </source>
</evidence>
<protein>
    <submittedName>
        <fullName evidence="5">Exonuclease</fullName>
    </submittedName>
</protein>
<evidence type="ECO:0000259" key="4">
    <source>
        <dbReference type="SMART" id="SM00479"/>
    </source>
</evidence>
<dbReference type="GO" id="GO:0003677">
    <property type="term" value="F:DNA binding"/>
    <property type="evidence" value="ECO:0007669"/>
    <property type="project" value="InterPro"/>
</dbReference>
<dbReference type="EMBL" id="JTFC01000009">
    <property type="protein sequence ID" value="RUS57944.1"/>
    <property type="molecule type" value="Genomic_DNA"/>
</dbReference>
<proteinExistence type="predicted"/>
<dbReference type="NCBIfam" id="TIGR00573">
    <property type="entry name" value="dnaq"/>
    <property type="match status" value="1"/>
</dbReference>
<dbReference type="SUPFAM" id="SSF53098">
    <property type="entry name" value="Ribonuclease H-like"/>
    <property type="match status" value="1"/>
</dbReference>
<dbReference type="InterPro" id="IPR036397">
    <property type="entry name" value="RNaseH_sf"/>
</dbReference>
<dbReference type="GO" id="GO:0008408">
    <property type="term" value="F:3'-5' exonuclease activity"/>
    <property type="evidence" value="ECO:0007669"/>
    <property type="project" value="TreeGrafter"/>
</dbReference>
<accession>A0A433RXC9</accession>
<sequence length="241" mass="27523">MHAFEAFTQLVRTLTGKSTISTITDVQNAEQLAFLRSLKQQQSRNKEALLMPLDQLELVVFDIETTGFRPQKGDEIISIGAVKMNGLQVVEETFYTLVKPTQRIPQNIIELTGIDQEMTAKAPTLREALLAFLIFAKGCTLVAHHANHERNFMKHYSQQLLQTPFNQRIVDTAFLIQICEYNHTLITLDDVCLHQQIPIIGRHHALSDAKMTAQVWLKYVQQAMNLGCDNLQDVYERFARL</sequence>
<dbReference type="SMART" id="SM00479">
    <property type="entry name" value="EXOIII"/>
    <property type="match status" value="1"/>
</dbReference>
<evidence type="ECO:0000313" key="6">
    <source>
        <dbReference type="Proteomes" id="UP000288623"/>
    </source>
</evidence>
<name>A0A433RXC9_9BACL</name>
<dbReference type="NCBIfam" id="NF005836">
    <property type="entry name" value="PRK07740.1"/>
    <property type="match status" value="1"/>
</dbReference>
<reference evidence="5 6" key="1">
    <citation type="submission" date="2014-11" db="EMBL/GenBank/DDBJ databases">
        <title>Genome sequence and analysis of novel Kurthia sp.</title>
        <authorList>
            <person name="Lawson J.N."/>
            <person name="Gonzalez J.E."/>
            <person name="Rinauldi L."/>
            <person name="Xuan Z."/>
            <person name="Firman A."/>
            <person name="Shaddox L."/>
            <person name="Trudeau A."/>
            <person name="Shah S."/>
            <person name="Reiman D."/>
        </authorList>
    </citation>
    <scope>NUCLEOTIDE SEQUENCE [LARGE SCALE GENOMIC DNA]</scope>
    <source>
        <strain evidence="5 6">3B1D</strain>
    </source>
</reference>
<feature type="domain" description="Exonuclease" evidence="4">
    <location>
        <begin position="57"/>
        <end position="225"/>
    </location>
</feature>
<gene>
    <name evidence="5" type="ORF">QI30_03250</name>
</gene>
<dbReference type="GO" id="GO:0003887">
    <property type="term" value="F:DNA-directed DNA polymerase activity"/>
    <property type="evidence" value="ECO:0007669"/>
    <property type="project" value="InterPro"/>
</dbReference>
<organism evidence="5 6">
    <name type="scientific">Candidatus Kurthia intestinigallinarum</name>
    <dbReference type="NCBI Taxonomy" id="1562256"/>
    <lineage>
        <taxon>Bacteria</taxon>
        <taxon>Bacillati</taxon>
        <taxon>Bacillota</taxon>
        <taxon>Bacilli</taxon>
        <taxon>Bacillales</taxon>
        <taxon>Caryophanaceae</taxon>
        <taxon>Kurthia</taxon>
    </lineage>
</organism>
<dbReference type="CDD" id="cd06127">
    <property type="entry name" value="DEDDh"/>
    <property type="match status" value="1"/>
</dbReference>
<dbReference type="PANTHER" id="PTHR30231:SF41">
    <property type="entry name" value="DNA POLYMERASE III SUBUNIT EPSILON"/>
    <property type="match status" value="1"/>
</dbReference>